<feature type="signal peptide" evidence="1">
    <location>
        <begin position="1"/>
        <end position="29"/>
    </location>
</feature>
<organism evidence="2">
    <name type="scientific">uncultured Eubacteriales bacterium</name>
    <dbReference type="NCBI Taxonomy" id="172733"/>
    <lineage>
        <taxon>Bacteria</taxon>
        <taxon>Bacillati</taxon>
        <taxon>Bacillota</taxon>
        <taxon>Clostridia</taxon>
        <taxon>Eubacteriales</taxon>
        <taxon>environmental samples</taxon>
    </lineage>
</organism>
<protein>
    <submittedName>
        <fullName evidence="2">S-layer protein</fullName>
    </submittedName>
</protein>
<reference evidence="2" key="1">
    <citation type="submission" date="2016-04" db="EMBL/GenBank/DDBJ databases">
        <authorList>
            <person name="Evans L.H."/>
            <person name="Alamgir A."/>
            <person name="Owens N."/>
            <person name="Weber N.D."/>
            <person name="Virtaneva K."/>
            <person name="Barbian K."/>
            <person name="Babar A."/>
            <person name="Rosenke K."/>
        </authorList>
    </citation>
    <scope>NUCLEOTIDE SEQUENCE</scope>
    <source>
        <strain evidence="2">86</strain>
    </source>
</reference>
<keyword evidence="1" id="KW-0732">Signal</keyword>
<dbReference type="EMBL" id="FLUN01000001">
    <property type="protein sequence ID" value="SBW02099.1"/>
    <property type="molecule type" value="Genomic_DNA"/>
</dbReference>
<name>A0A212JRM5_9FIRM</name>
<dbReference type="PROSITE" id="PS51257">
    <property type="entry name" value="PROKAR_LIPOPROTEIN"/>
    <property type="match status" value="1"/>
</dbReference>
<sequence length="432" mass="45494">MKKSLWKRATTLVLAGALALTGLSGCGSTAPSGSAVPSGSSSAAPQESSAAPAKQYVIGIAEAQANDEVTTRRAYLEDFIAPTYNVKFIFSEVLKDDAATKAFIENCADSGADAIIDFKSMSGQMAQICADNDMVYTISGNYVAHPEFLENDYPNFAGAVGSNNAELGALFAGWLRASGSADGSEGFLIATGIASSGNQQHIEITQAILNGLAEQYGLTYEESVDALAVVSETTNVANNKGLTITLYPGSPNKETWLPGISSLIQSGNYGVFLSAGQTYNQSATVVNEVEQSFGMDIKVASLATWGDTLDTAFNTKDPNGNPSIDLANVKSTSVLTAALFAITYNALNGDVDTACRNAEGKPLYFEFIMMGITTSEQLATMDGWDDKASGKWVAGKEMVDAMLTTVHPDLTAEEINTYLGTLDYETIKGLMG</sequence>
<accession>A0A212JRM5</accession>
<proteinExistence type="predicted"/>
<evidence type="ECO:0000313" key="2">
    <source>
        <dbReference type="EMBL" id="SBW02099.1"/>
    </source>
</evidence>
<feature type="chain" id="PRO_5039121256" evidence="1">
    <location>
        <begin position="30"/>
        <end position="432"/>
    </location>
</feature>
<evidence type="ECO:0000256" key="1">
    <source>
        <dbReference type="SAM" id="SignalP"/>
    </source>
</evidence>
<dbReference type="AlphaFoldDB" id="A0A212JRM5"/>
<gene>
    <name evidence="2" type="ORF">KL86CLO1_11592</name>
</gene>